<protein>
    <submittedName>
        <fullName evidence="1">Uncharacterized protein</fullName>
    </submittedName>
</protein>
<accession>A0ACB8REC4</accession>
<dbReference type="Proteomes" id="UP000814033">
    <property type="component" value="Unassembled WGS sequence"/>
</dbReference>
<evidence type="ECO:0000313" key="2">
    <source>
        <dbReference type="Proteomes" id="UP000814033"/>
    </source>
</evidence>
<reference evidence="1" key="1">
    <citation type="submission" date="2021-02" db="EMBL/GenBank/DDBJ databases">
        <authorList>
            <consortium name="DOE Joint Genome Institute"/>
            <person name="Ahrendt S."/>
            <person name="Looney B.P."/>
            <person name="Miyauchi S."/>
            <person name="Morin E."/>
            <person name="Drula E."/>
            <person name="Courty P.E."/>
            <person name="Chicoki N."/>
            <person name="Fauchery L."/>
            <person name="Kohler A."/>
            <person name="Kuo A."/>
            <person name="Labutti K."/>
            <person name="Pangilinan J."/>
            <person name="Lipzen A."/>
            <person name="Riley R."/>
            <person name="Andreopoulos W."/>
            <person name="He G."/>
            <person name="Johnson J."/>
            <person name="Barry K.W."/>
            <person name="Grigoriev I.V."/>
            <person name="Nagy L."/>
            <person name="Hibbett D."/>
            <person name="Henrissat B."/>
            <person name="Matheny P.B."/>
            <person name="Labbe J."/>
            <person name="Martin F."/>
        </authorList>
    </citation>
    <scope>NUCLEOTIDE SEQUENCE</scope>
    <source>
        <strain evidence="1">FP105234-sp</strain>
    </source>
</reference>
<dbReference type="EMBL" id="MU276069">
    <property type="protein sequence ID" value="KAI0042367.1"/>
    <property type="molecule type" value="Genomic_DNA"/>
</dbReference>
<keyword evidence="2" id="KW-1185">Reference proteome</keyword>
<reference evidence="1" key="2">
    <citation type="journal article" date="2022" name="New Phytol.">
        <title>Evolutionary transition to the ectomycorrhizal habit in the genomes of a hyperdiverse lineage of mushroom-forming fungi.</title>
        <authorList>
            <person name="Looney B."/>
            <person name="Miyauchi S."/>
            <person name="Morin E."/>
            <person name="Drula E."/>
            <person name="Courty P.E."/>
            <person name="Kohler A."/>
            <person name="Kuo A."/>
            <person name="LaButti K."/>
            <person name="Pangilinan J."/>
            <person name="Lipzen A."/>
            <person name="Riley R."/>
            <person name="Andreopoulos W."/>
            <person name="He G."/>
            <person name="Johnson J."/>
            <person name="Nolan M."/>
            <person name="Tritt A."/>
            <person name="Barry K.W."/>
            <person name="Grigoriev I.V."/>
            <person name="Nagy L.G."/>
            <person name="Hibbett D."/>
            <person name="Henrissat B."/>
            <person name="Matheny P.B."/>
            <person name="Labbe J."/>
            <person name="Martin F.M."/>
        </authorList>
    </citation>
    <scope>NUCLEOTIDE SEQUENCE</scope>
    <source>
        <strain evidence="1">FP105234-sp</strain>
    </source>
</reference>
<gene>
    <name evidence="1" type="ORF">FA95DRAFT_582332</name>
</gene>
<sequence>MPPCRPAHRPRHALPAAPCPPRCALHFGRPGPRPRRSCHPTRRFFPSSSKMRPRVVREVVALLLRVLRQCRLGRRGAVIRRILALHSGGSRLPHKAGLQSPNDATIDVRNTGSWTRRAASVGQGCDRRTARQLLEEHKQTTATVRARRRREVALESGAGFSCGGTLSFAAAASRSRNRLLHIVPDFRYQKVVRTVRTVCGEGAGTGRGQESSRRIRARRQIEPHTNAIVFTPRLCLTPCLCLITCLSLTTHL</sequence>
<evidence type="ECO:0000313" key="1">
    <source>
        <dbReference type="EMBL" id="KAI0042367.1"/>
    </source>
</evidence>
<name>A0ACB8REC4_9AGAM</name>
<proteinExistence type="predicted"/>
<comment type="caution">
    <text evidence="1">The sequence shown here is derived from an EMBL/GenBank/DDBJ whole genome shotgun (WGS) entry which is preliminary data.</text>
</comment>
<organism evidence="1 2">
    <name type="scientific">Auriscalpium vulgare</name>
    <dbReference type="NCBI Taxonomy" id="40419"/>
    <lineage>
        <taxon>Eukaryota</taxon>
        <taxon>Fungi</taxon>
        <taxon>Dikarya</taxon>
        <taxon>Basidiomycota</taxon>
        <taxon>Agaricomycotina</taxon>
        <taxon>Agaricomycetes</taxon>
        <taxon>Russulales</taxon>
        <taxon>Auriscalpiaceae</taxon>
        <taxon>Auriscalpium</taxon>
    </lineage>
</organism>